<dbReference type="AlphaFoldDB" id="A0A0C4E9N8"/>
<evidence type="ECO:0000313" key="4">
    <source>
        <dbReference type="Proteomes" id="UP000011715"/>
    </source>
</evidence>
<evidence type="ECO:0000256" key="1">
    <source>
        <dbReference type="SAM" id="MobiDB-lite"/>
    </source>
</evidence>
<dbReference type="EnsemblFungi" id="MAPG_09334T0">
    <property type="protein sequence ID" value="MAPG_09334T0"/>
    <property type="gene ID" value="MAPG_09334"/>
</dbReference>
<evidence type="ECO:0000313" key="3">
    <source>
        <dbReference type="EnsemblFungi" id="MAPG_09334T0"/>
    </source>
</evidence>
<dbReference type="Proteomes" id="UP000011715">
    <property type="component" value="Unassembled WGS sequence"/>
</dbReference>
<protein>
    <submittedName>
        <fullName evidence="2 3">Uncharacterized protein</fullName>
    </submittedName>
</protein>
<feature type="compositionally biased region" description="Basic and acidic residues" evidence="1">
    <location>
        <begin position="113"/>
        <end position="128"/>
    </location>
</feature>
<evidence type="ECO:0000313" key="2">
    <source>
        <dbReference type="EMBL" id="KLU90372.1"/>
    </source>
</evidence>
<reference evidence="3" key="5">
    <citation type="submission" date="2015-06" db="UniProtKB">
        <authorList>
            <consortium name="EnsemblFungi"/>
        </authorList>
    </citation>
    <scope>IDENTIFICATION</scope>
    <source>
        <strain evidence="3">ATCC 64411</strain>
    </source>
</reference>
<name>A0A0C4E9N8_MAGP6</name>
<accession>A0A0C4E9N8</accession>
<dbReference type="EMBL" id="ADBL01002285">
    <property type="status" value="NOT_ANNOTATED_CDS"/>
    <property type="molecule type" value="Genomic_DNA"/>
</dbReference>
<reference evidence="4" key="1">
    <citation type="submission" date="2010-05" db="EMBL/GenBank/DDBJ databases">
        <title>The genome sequence of Magnaporthe poae strain ATCC 64411.</title>
        <authorList>
            <person name="Ma L.-J."/>
            <person name="Dead R."/>
            <person name="Young S."/>
            <person name="Zeng Q."/>
            <person name="Koehrsen M."/>
            <person name="Alvarado L."/>
            <person name="Berlin A."/>
            <person name="Chapman S.B."/>
            <person name="Chen Z."/>
            <person name="Freedman E."/>
            <person name="Gellesch M."/>
            <person name="Goldberg J."/>
            <person name="Griggs A."/>
            <person name="Gujja S."/>
            <person name="Heilman E.R."/>
            <person name="Heiman D."/>
            <person name="Hepburn T."/>
            <person name="Howarth C."/>
            <person name="Jen D."/>
            <person name="Larson L."/>
            <person name="Mehta T."/>
            <person name="Neiman D."/>
            <person name="Pearson M."/>
            <person name="Roberts A."/>
            <person name="Saif S."/>
            <person name="Shea T."/>
            <person name="Shenoy N."/>
            <person name="Sisk P."/>
            <person name="Stolte C."/>
            <person name="Sykes S."/>
            <person name="Walk T."/>
            <person name="White J."/>
            <person name="Yandava C."/>
            <person name="Haas B."/>
            <person name="Nusbaum C."/>
            <person name="Birren B."/>
        </authorList>
    </citation>
    <scope>NUCLEOTIDE SEQUENCE [LARGE SCALE GENOMIC DNA]</scope>
    <source>
        <strain evidence="4">ATCC 64411 / 73-15</strain>
    </source>
</reference>
<gene>
    <name evidence="2" type="ORF">MAPG_09334</name>
</gene>
<keyword evidence="4" id="KW-1185">Reference proteome</keyword>
<dbReference type="EMBL" id="GL876974">
    <property type="protein sequence ID" value="KLU90372.1"/>
    <property type="molecule type" value="Genomic_DNA"/>
</dbReference>
<sequence length="228" mass="25054">MQDPTACAISSTYGAYWRYGTHFGDCDAVHPFDSIRREARTYKGSIYGDEDLTLNDVAPVSGLYVVPSSKRKVLPFEVIPAAGPGSANELTLSPVSREAWVARQYGLRVAISGHDDEPTPDKTGRYHTLDTPAAKRQPARGPSARGRAGDHRAECAFPTRSCSPLKLVKGLKADPRPNRDGIHAYGGYAYVLGPEKAKDHLRNELKVQPRGHVGYLQTSRSLFKFEKD</sequence>
<reference evidence="3" key="4">
    <citation type="journal article" date="2015" name="G3 (Bethesda)">
        <title>Genome sequences of three phytopathogenic species of the Magnaporthaceae family of fungi.</title>
        <authorList>
            <person name="Okagaki L.H."/>
            <person name="Nunes C.C."/>
            <person name="Sailsbery J."/>
            <person name="Clay B."/>
            <person name="Brown D."/>
            <person name="John T."/>
            <person name="Oh Y."/>
            <person name="Young N."/>
            <person name="Fitzgerald M."/>
            <person name="Haas B.J."/>
            <person name="Zeng Q."/>
            <person name="Young S."/>
            <person name="Adiconis X."/>
            <person name="Fan L."/>
            <person name="Levin J.Z."/>
            <person name="Mitchell T.K."/>
            <person name="Okubara P.A."/>
            <person name="Farman M.L."/>
            <person name="Kohn L.M."/>
            <person name="Birren B."/>
            <person name="Ma L.-J."/>
            <person name="Dean R.A."/>
        </authorList>
    </citation>
    <scope>NUCLEOTIDE SEQUENCE</scope>
    <source>
        <strain evidence="3">ATCC 64411 / 73-15</strain>
    </source>
</reference>
<reference evidence="2" key="3">
    <citation type="submission" date="2011-03" db="EMBL/GenBank/DDBJ databases">
        <title>Annotation of Magnaporthe poae ATCC 64411.</title>
        <authorList>
            <person name="Ma L.-J."/>
            <person name="Dead R."/>
            <person name="Young S.K."/>
            <person name="Zeng Q."/>
            <person name="Gargeya S."/>
            <person name="Fitzgerald M."/>
            <person name="Haas B."/>
            <person name="Abouelleil A."/>
            <person name="Alvarado L."/>
            <person name="Arachchi H.M."/>
            <person name="Berlin A."/>
            <person name="Brown A."/>
            <person name="Chapman S.B."/>
            <person name="Chen Z."/>
            <person name="Dunbar C."/>
            <person name="Freedman E."/>
            <person name="Gearin G."/>
            <person name="Gellesch M."/>
            <person name="Goldberg J."/>
            <person name="Griggs A."/>
            <person name="Gujja S."/>
            <person name="Heiman D."/>
            <person name="Howarth C."/>
            <person name="Larson L."/>
            <person name="Lui A."/>
            <person name="MacDonald P.J.P."/>
            <person name="Mehta T."/>
            <person name="Montmayeur A."/>
            <person name="Murphy C."/>
            <person name="Neiman D."/>
            <person name="Pearson M."/>
            <person name="Priest M."/>
            <person name="Roberts A."/>
            <person name="Saif S."/>
            <person name="Shea T."/>
            <person name="Shenoy N."/>
            <person name="Sisk P."/>
            <person name="Stolte C."/>
            <person name="Sykes S."/>
            <person name="Yandava C."/>
            <person name="Wortman J."/>
            <person name="Nusbaum C."/>
            <person name="Birren B."/>
        </authorList>
    </citation>
    <scope>NUCLEOTIDE SEQUENCE</scope>
    <source>
        <strain evidence="2">ATCC 64411</strain>
    </source>
</reference>
<feature type="region of interest" description="Disordered" evidence="1">
    <location>
        <begin position="112"/>
        <end position="152"/>
    </location>
</feature>
<dbReference type="VEuPathDB" id="FungiDB:MAPG_09334"/>
<reference evidence="2" key="2">
    <citation type="submission" date="2010-05" db="EMBL/GenBank/DDBJ databases">
        <title>The Genome Sequence of Magnaporthe poae strain ATCC 64411.</title>
        <authorList>
            <consortium name="The Broad Institute Genome Sequencing Platform"/>
            <consortium name="Broad Institute Genome Sequencing Center for Infectious Disease"/>
            <person name="Ma L.-J."/>
            <person name="Dead R."/>
            <person name="Young S."/>
            <person name="Zeng Q."/>
            <person name="Koehrsen M."/>
            <person name="Alvarado L."/>
            <person name="Berlin A."/>
            <person name="Chapman S.B."/>
            <person name="Chen Z."/>
            <person name="Freedman E."/>
            <person name="Gellesch M."/>
            <person name="Goldberg J."/>
            <person name="Griggs A."/>
            <person name="Gujja S."/>
            <person name="Heilman E.R."/>
            <person name="Heiman D."/>
            <person name="Hepburn T."/>
            <person name="Howarth C."/>
            <person name="Jen D."/>
            <person name="Larson L."/>
            <person name="Mehta T."/>
            <person name="Neiman D."/>
            <person name="Pearson M."/>
            <person name="Roberts A."/>
            <person name="Saif S."/>
            <person name="Shea T."/>
            <person name="Shenoy N."/>
            <person name="Sisk P."/>
            <person name="Stolte C."/>
            <person name="Sykes S."/>
            <person name="Walk T."/>
            <person name="White J."/>
            <person name="Yandava C."/>
            <person name="Haas B."/>
            <person name="Nusbaum C."/>
            <person name="Birren B."/>
        </authorList>
    </citation>
    <scope>NUCLEOTIDE SEQUENCE</scope>
    <source>
        <strain evidence="2">ATCC 64411</strain>
    </source>
</reference>
<organism evidence="3 4">
    <name type="scientific">Magnaporthiopsis poae (strain ATCC 64411 / 73-15)</name>
    <name type="common">Kentucky bluegrass fungus</name>
    <name type="synonym">Magnaporthe poae</name>
    <dbReference type="NCBI Taxonomy" id="644358"/>
    <lineage>
        <taxon>Eukaryota</taxon>
        <taxon>Fungi</taxon>
        <taxon>Dikarya</taxon>
        <taxon>Ascomycota</taxon>
        <taxon>Pezizomycotina</taxon>
        <taxon>Sordariomycetes</taxon>
        <taxon>Sordariomycetidae</taxon>
        <taxon>Magnaporthales</taxon>
        <taxon>Magnaporthaceae</taxon>
        <taxon>Magnaporthiopsis</taxon>
    </lineage>
</organism>
<proteinExistence type="predicted"/>